<accession>G9NKX8</accession>
<evidence type="ECO:0000313" key="2">
    <source>
        <dbReference type="EMBL" id="EHK48548.1"/>
    </source>
</evidence>
<dbReference type="AlphaFoldDB" id="G9NKX8"/>
<keyword evidence="1" id="KW-0812">Transmembrane</keyword>
<dbReference type="EMBL" id="ABDG02000018">
    <property type="protein sequence ID" value="EHK48548.1"/>
    <property type="molecule type" value="Genomic_DNA"/>
</dbReference>
<keyword evidence="1" id="KW-0472">Membrane</keyword>
<keyword evidence="1" id="KW-1133">Transmembrane helix</keyword>
<reference evidence="2 3" key="1">
    <citation type="journal article" date="2011" name="Genome Biol.">
        <title>Comparative genome sequence analysis underscores mycoparasitism as the ancestral life style of Trichoderma.</title>
        <authorList>
            <person name="Kubicek C.P."/>
            <person name="Herrera-Estrella A."/>
            <person name="Seidl-Seiboth V."/>
            <person name="Martinez D.A."/>
            <person name="Druzhinina I.S."/>
            <person name="Thon M."/>
            <person name="Zeilinger S."/>
            <person name="Casas-Flores S."/>
            <person name="Horwitz B.A."/>
            <person name="Mukherjee P.K."/>
            <person name="Mukherjee M."/>
            <person name="Kredics L."/>
            <person name="Alcaraz L.D."/>
            <person name="Aerts A."/>
            <person name="Antal Z."/>
            <person name="Atanasova L."/>
            <person name="Cervantes-Badillo M.G."/>
            <person name="Challacombe J."/>
            <person name="Chertkov O."/>
            <person name="McCluskey K."/>
            <person name="Coulpier F."/>
            <person name="Deshpande N."/>
            <person name="von Doehren H."/>
            <person name="Ebbole D.J."/>
            <person name="Esquivel-Naranjo E.U."/>
            <person name="Fekete E."/>
            <person name="Flipphi M."/>
            <person name="Glaser F."/>
            <person name="Gomez-Rodriguez E.Y."/>
            <person name="Gruber S."/>
            <person name="Han C."/>
            <person name="Henrissat B."/>
            <person name="Hermosa R."/>
            <person name="Hernandez-Onate M."/>
            <person name="Karaffa L."/>
            <person name="Kosti I."/>
            <person name="Le Crom S."/>
            <person name="Lindquist E."/>
            <person name="Lucas S."/>
            <person name="Luebeck M."/>
            <person name="Luebeck P.S."/>
            <person name="Margeot A."/>
            <person name="Metz B."/>
            <person name="Misra M."/>
            <person name="Nevalainen H."/>
            <person name="Omann M."/>
            <person name="Packer N."/>
            <person name="Perrone G."/>
            <person name="Uresti-Rivera E.E."/>
            <person name="Salamov A."/>
            <person name="Schmoll M."/>
            <person name="Seiboth B."/>
            <person name="Shapiro H."/>
            <person name="Sukno S."/>
            <person name="Tamayo-Ramos J.A."/>
            <person name="Tisch D."/>
            <person name="Wiest A."/>
            <person name="Wilkinson H.H."/>
            <person name="Zhang M."/>
            <person name="Coutinho P.M."/>
            <person name="Kenerley C.M."/>
            <person name="Monte E."/>
            <person name="Baker S.E."/>
            <person name="Grigoriev I.V."/>
        </authorList>
    </citation>
    <scope>NUCLEOTIDE SEQUENCE [LARGE SCALE GENOMIC DNA]</scope>
    <source>
        <strain evidence="3">ATCC 20476 / IMI 206040</strain>
    </source>
</reference>
<dbReference type="HOGENOM" id="CLU_3014435_0_0_1"/>
<evidence type="ECO:0000313" key="3">
    <source>
        <dbReference type="Proteomes" id="UP000005426"/>
    </source>
</evidence>
<feature type="transmembrane region" description="Helical" evidence="1">
    <location>
        <begin position="12"/>
        <end position="29"/>
    </location>
</feature>
<dbReference type="Proteomes" id="UP000005426">
    <property type="component" value="Unassembled WGS sequence"/>
</dbReference>
<comment type="caution">
    <text evidence="2">The sequence shown here is derived from an EMBL/GenBank/DDBJ whole genome shotgun (WGS) entry which is preliminary data.</text>
</comment>
<sequence>MEVVSDLGFAKALCHSFCVLFACVFLIQFETAASWDTPATAPAFVPSLLAPEELNG</sequence>
<evidence type="ECO:0000256" key="1">
    <source>
        <dbReference type="SAM" id="Phobius"/>
    </source>
</evidence>
<dbReference type="OrthoDB" id="10348996at2759"/>
<organism evidence="2 3">
    <name type="scientific">Hypocrea atroviridis (strain ATCC 20476 / IMI 206040)</name>
    <name type="common">Trichoderma atroviride</name>
    <dbReference type="NCBI Taxonomy" id="452589"/>
    <lineage>
        <taxon>Eukaryota</taxon>
        <taxon>Fungi</taxon>
        <taxon>Dikarya</taxon>
        <taxon>Ascomycota</taxon>
        <taxon>Pezizomycotina</taxon>
        <taxon>Sordariomycetes</taxon>
        <taxon>Hypocreomycetidae</taxon>
        <taxon>Hypocreales</taxon>
        <taxon>Hypocreaceae</taxon>
        <taxon>Trichoderma</taxon>
    </lineage>
</organism>
<name>G9NKX8_HYPAI</name>
<keyword evidence="3" id="KW-1185">Reference proteome</keyword>
<proteinExistence type="predicted"/>
<gene>
    <name evidence="2" type="ORF">TRIATDRAFT_160920</name>
</gene>
<protein>
    <submittedName>
        <fullName evidence="2">Uncharacterized protein</fullName>
    </submittedName>
</protein>